<dbReference type="AlphaFoldDB" id="A0A832W3W8"/>
<organism evidence="1 2">
    <name type="scientific">Pyrobaculum aerophilum</name>
    <dbReference type="NCBI Taxonomy" id="13773"/>
    <lineage>
        <taxon>Archaea</taxon>
        <taxon>Thermoproteota</taxon>
        <taxon>Thermoprotei</taxon>
        <taxon>Thermoproteales</taxon>
        <taxon>Thermoproteaceae</taxon>
        <taxon>Pyrobaculum</taxon>
    </lineage>
</organism>
<evidence type="ECO:0000313" key="2">
    <source>
        <dbReference type="Proteomes" id="UP000651120"/>
    </source>
</evidence>
<dbReference type="OMA" id="MDVCGVR"/>
<dbReference type="Proteomes" id="UP000651120">
    <property type="component" value="Unassembled WGS sequence"/>
</dbReference>
<dbReference type="EMBL" id="DUJP01000012">
    <property type="protein sequence ID" value="HII46359.1"/>
    <property type="molecule type" value="Genomic_DNA"/>
</dbReference>
<reference evidence="1" key="1">
    <citation type="journal article" date="2020" name="bioRxiv">
        <title>A rank-normalized archaeal taxonomy based on genome phylogeny resolves widespread incomplete and uneven classifications.</title>
        <authorList>
            <person name="Rinke C."/>
            <person name="Chuvochina M."/>
            <person name="Mussig A.J."/>
            <person name="Chaumeil P.-A."/>
            <person name="Waite D.W."/>
            <person name="Whitman W.B."/>
            <person name="Parks D.H."/>
            <person name="Hugenholtz P."/>
        </authorList>
    </citation>
    <scope>NUCLEOTIDE SEQUENCE</scope>
    <source>
        <strain evidence="1">UBA8839</strain>
    </source>
</reference>
<dbReference type="RefSeq" id="WP_011007958.1">
    <property type="nucleotide sequence ID" value="NZ_DAIOPL010000016.1"/>
</dbReference>
<evidence type="ECO:0000313" key="1">
    <source>
        <dbReference type="EMBL" id="HII46359.1"/>
    </source>
</evidence>
<proteinExistence type="predicted"/>
<comment type="caution">
    <text evidence="1">The sequence shown here is derived from an EMBL/GenBank/DDBJ whole genome shotgun (WGS) entry which is preliminary data.</text>
</comment>
<gene>
    <name evidence="1" type="ORF">HA333_02550</name>
</gene>
<evidence type="ECO:0008006" key="3">
    <source>
        <dbReference type="Google" id="ProtNLM"/>
    </source>
</evidence>
<name>A0A832W3W8_9CREN</name>
<accession>A0A832W3W8</accession>
<sequence length="52" mass="5678">MATVKDVLGAHAYTLARYGVSPDDDLETAYKRLADKAPHLARFIKEVAGAFL</sequence>
<protein>
    <recommendedName>
        <fullName evidence="3">PaREP10</fullName>
    </recommendedName>
</protein>
<dbReference type="GeneID" id="59369474"/>